<dbReference type="Gene3D" id="3.40.50.1000">
    <property type="entry name" value="HAD superfamily/HAD-like"/>
    <property type="match status" value="1"/>
</dbReference>
<evidence type="ECO:0000256" key="2">
    <source>
        <dbReference type="ARBA" id="ARBA00004818"/>
    </source>
</evidence>
<sequence>MIIFDFDQTLVDTSPVEHLRAARNWKAVMAQAPKLPVYGGITELLKELHAAGQTIAIVTKSPDMVPRAFIKEHAWPIEIVVGYHDVKNRKPHPEGLLLAMSKVGAKPEILFTLAIRRRTPRPRGEPASSRWARHGAPSTCQLWKLRNQDAIFSSVDELRDYLKKKLA</sequence>
<evidence type="ECO:0000313" key="5">
    <source>
        <dbReference type="EMBL" id="WQB97469.1"/>
    </source>
</evidence>
<evidence type="ECO:0000313" key="6">
    <source>
        <dbReference type="Proteomes" id="UP001322481"/>
    </source>
</evidence>
<name>A0ABZ0VMC5_9HYPH</name>
<comment type="pathway">
    <text evidence="2">Organic acid metabolism; glycolate biosynthesis; glycolate from 2-phosphoglycolate: step 1/1.</text>
</comment>
<comment type="catalytic activity">
    <reaction evidence="1">
        <text>2-phosphoglycolate + H2O = glycolate + phosphate</text>
        <dbReference type="Rhea" id="RHEA:14369"/>
        <dbReference type="ChEBI" id="CHEBI:15377"/>
        <dbReference type="ChEBI" id="CHEBI:29805"/>
        <dbReference type="ChEBI" id="CHEBI:43474"/>
        <dbReference type="ChEBI" id="CHEBI:58033"/>
        <dbReference type="EC" id="3.1.3.18"/>
    </reaction>
</comment>
<evidence type="ECO:0000256" key="4">
    <source>
        <dbReference type="ARBA" id="ARBA00013078"/>
    </source>
</evidence>
<evidence type="ECO:0000256" key="1">
    <source>
        <dbReference type="ARBA" id="ARBA00000830"/>
    </source>
</evidence>
<evidence type="ECO:0000256" key="3">
    <source>
        <dbReference type="ARBA" id="ARBA00006171"/>
    </source>
</evidence>
<gene>
    <name evidence="5" type="ORF">U0R22_001599</name>
</gene>
<dbReference type="EMBL" id="CP139858">
    <property type="protein sequence ID" value="WQB97469.1"/>
    <property type="molecule type" value="Genomic_DNA"/>
</dbReference>
<dbReference type="InterPro" id="IPR023214">
    <property type="entry name" value="HAD_sf"/>
</dbReference>
<dbReference type="InterPro" id="IPR041492">
    <property type="entry name" value="HAD_2"/>
</dbReference>
<dbReference type="Pfam" id="PF13419">
    <property type="entry name" value="HAD_2"/>
    <property type="match status" value="1"/>
</dbReference>
<reference evidence="5 6" key="1">
    <citation type="submission" date="2023-11" db="EMBL/GenBank/DDBJ databases">
        <authorList>
            <person name="Panchal A.K."/>
            <person name="Meaney J.S."/>
            <person name="Karas B.J."/>
            <person name="diCenzo G.C."/>
        </authorList>
    </citation>
    <scope>NUCLEOTIDE SEQUENCE [LARGE SCALE GENOMIC DNA]</scope>
    <source>
        <strain evidence="5 6">NZP2235</strain>
    </source>
</reference>
<dbReference type="PANTHER" id="PTHR43434">
    <property type="entry name" value="PHOSPHOGLYCOLATE PHOSPHATASE"/>
    <property type="match status" value="1"/>
</dbReference>
<dbReference type="InterPro" id="IPR050155">
    <property type="entry name" value="HAD-like_hydrolase_sf"/>
</dbReference>
<protein>
    <recommendedName>
        <fullName evidence="4">phosphoglycolate phosphatase</fullName>
        <ecNumber evidence="4">3.1.3.18</ecNumber>
    </recommendedName>
</protein>
<dbReference type="InterPro" id="IPR036412">
    <property type="entry name" value="HAD-like_sf"/>
</dbReference>
<organism evidence="5 6">
    <name type="scientific">Mesorhizobium huakuii</name>
    <dbReference type="NCBI Taxonomy" id="28104"/>
    <lineage>
        <taxon>Bacteria</taxon>
        <taxon>Pseudomonadati</taxon>
        <taxon>Pseudomonadota</taxon>
        <taxon>Alphaproteobacteria</taxon>
        <taxon>Hyphomicrobiales</taxon>
        <taxon>Phyllobacteriaceae</taxon>
        <taxon>Mesorhizobium</taxon>
    </lineage>
</organism>
<dbReference type="PANTHER" id="PTHR43434:SF1">
    <property type="entry name" value="PHOSPHOGLYCOLATE PHOSPHATASE"/>
    <property type="match status" value="1"/>
</dbReference>
<dbReference type="SUPFAM" id="SSF56784">
    <property type="entry name" value="HAD-like"/>
    <property type="match status" value="1"/>
</dbReference>
<proteinExistence type="inferred from homology"/>
<comment type="similarity">
    <text evidence="3">Belongs to the HAD-like hydrolase superfamily. CbbY/CbbZ/Gph/YieH family.</text>
</comment>
<keyword evidence="6" id="KW-1185">Reference proteome</keyword>
<dbReference type="Proteomes" id="UP001322481">
    <property type="component" value="Chromosome"/>
</dbReference>
<dbReference type="EC" id="3.1.3.18" evidence="4"/>
<dbReference type="RefSeq" id="WP_322418085.1">
    <property type="nucleotide sequence ID" value="NZ_CP139858.1"/>
</dbReference>
<accession>A0ABZ0VMC5</accession>